<sequence>MGKLGYLIIDDERLAREEMKWSLKSYPDLAFLGEASNAFQAEELINRLKPDLIFLDVQMPGKTGFELLEELDHVPAVIFTTAFDQYAVKAFELNALDYLVKPVRQERLEKAILKIRQQLQNINTTKPAHLFVKEGEKYHFIAFKDLYLIESIGNYARLYFNREKVFFKRSLNQLEKTLDPNLFFRINRNTMINTSFIEQVIPDANGRLSFQLKTGESYRASSRQSALFKNRNMF</sequence>
<dbReference type="Pfam" id="PF04397">
    <property type="entry name" value="LytTR"/>
    <property type="match status" value="1"/>
</dbReference>
<dbReference type="PANTHER" id="PTHR37299:SF1">
    <property type="entry name" value="STAGE 0 SPORULATION PROTEIN A HOMOLOG"/>
    <property type="match status" value="1"/>
</dbReference>
<name>A0ABU7IAZ1_9SPHI</name>
<dbReference type="InterPro" id="IPR046947">
    <property type="entry name" value="LytR-like"/>
</dbReference>
<dbReference type="PROSITE" id="PS50930">
    <property type="entry name" value="HTH_LYTTR"/>
    <property type="match status" value="1"/>
</dbReference>
<evidence type="ECO:0000256" key="1">
    <source>
        <dbReference type="PROSITE-ProRule" id="PRU00169"/>
    </source>
</evidence>
<proteinExistence type="predicted"/>
<dbReference type="SMART" id="SM00850">
    <property type="entry name" value="LytTR"/>
    <property type="match status" value="1"/>
</dbReference>
<dbReference type="Gene3D" id="2.40.50.1020">
    <property type="entry name" value="LytTr DNA-binding domain"/>
    <property type="match status" value="1"/>
</dbReference>
<feature type="domain" description="HTH LytTR-type" evidence="3">
    <location>
        <begin position="130"/>
        <end position="234"/>
    </location>
</feature>
<reference evidence="4 5" key="1">
    <citation type="submission" date="2024-01" db="EMBL/GenBank/DDBJ databases">
        <title>Pedobacter sp. nov., isolated from fresh soil.</title>
        <authorList>
            <person name="Le N.T.T."/>
        </authorList>
    </citation>
    <scope>NUCLEOTIDE SEQUENCE [LARGE SCALE GENOMIC DNA]</scope>
    <source>
        <strain evidence="4 5">KR3-3</strain>
    </source>
</reference>
<feature type="domain" description="Response regulatory" evidence="2">
    <location>
        <begin position="5"/>
        <end position="116"/>
    </location>
</feature>
<evidence type="ECO:0000259" key="3">
    <source>
        <dbReference type="PROSITE" id="PS50930"/>
    </source>
</evidence>
<comment type="caution">
    <text evidence="4">The sequence shown here is derived from an EMBL/GenBank/DDBJ whole genome shotgun (WGS) entry which is preliminary data.</text>
</comment>
<dbReference type="RefSeq" id="WP_330108936.1">
    <property type="nucleotide sequence ID" value="NZ_JAZDQT010000003.1"/>
</dbReference>
<dbReference type="InterPro" id="IPR007492">
    <property type="entry name" value="LytTR_DNA-bd_dom"/>
</dbReference>
<evidence type="ECO:0000313" key="5">
    <source>
        <dbReference type="Proteomes" id="UP001336835"/>
    </source>
</evidence>
<dbReference type="SUPFAM" id="SSF52172">
    <property type="entry name" value="CheY-like"/>
    <property type="match status" value="1"/>
</dbReference>
<dbReference type="Gene3D" id="3.40.50.2300">
    <property type="match status" value="1"/>
</dbReference>
<dbReference type="SMART" id="SM00448">
    <property type="entry name" value="REC"/>
    <property type="match status" value="1"/>
</dbReference>
<dbReference type="EMBL" id="JAZDQT010000003">
    <property type="protein sequence ID" value="MEE1946636.1"/>
    <property type="molecule type" value="Genomic_DNA"/>
</dbReference>
<dbReference type="PANTHER" id="PTHR37299">
    <property type="entry name" value="TRANSCRIPTIONAL REGULATOR-RELATED"/>
    <property type="match status" value="1"/>
</dbReference>
<keyword evidence="5" id="KW-1185">Reference proteome</keyword>
<organism evidence="4 5">
    <name type="scientific">Pedobacter albus</name>
    <dbReference type="NCBI Taxonomy" id="3113905"/>
    <lineage>
        <taxon>Bacteria</taxon>
        <taxon>Pseudomonadati</taxon>
        <taxon>Bacteroidota</taxon>
        <taxon>Sphingobacteriia</taxon>
        <taxon>Sphingobacteriales</taxon>
        <taxon>Sphingobacteriaceae</taxon>
        <taxon>Pedobacter</taxon>
    </lineage>
</organism>
<dbReference type="InterPro" id="IPR001789">
    <property type="entry name" value="Sig_transdc_resp-reg_receiver"/>
</dbReference>
<dbReference type="CDD" id="cd17532">
    <property type="entry name" value="REC_LytTR_AlgR-like"/>
    <property type="match status" value="1"/>
</dbReference>
<gene>
    <name evidence="4" type="ORF">VRU48_16035</name>
</gene>
<feature type="modified residue" description="4-aspartylphosphate" evidence="1">
    <location>
        <position position="56"/>
    </location>
</feature>
<dbReference type="Pfam" id="PF00072">
    <property type="entry name" value="Response_reg"/>
    <property type="match status" value="1"/>
</dbReference>
<accession>A0ABU7IAZ1</accession>
<evidence type="ECO:0000313" key="4">
    <source>
        <dbReference type="EMBL" id="MEE1946636.1"/>
    </source>
</evidence>
<dbReference type="Proteomes" id="UP001336835">
    <property type="component" value="Unassembled WGS sequence"/>
</dbReference>
<protein>
    <submittedName>
        <fullName evidence="4">Response regulator</fullName>
    </submittedName>
</protein>
<keyword evidence="1" id="KW-0597">Phosphoprotein</keyword>
<evidence type="ECO:0000259" key="2">
    <source>
        <dbReference type="PROSITE" id="PS50110"/>
    </source>
</evidence>
<dbReference type="InterPro" id="IPR011006">
    <property type="entry name" value="CheY-like_superfamily"/>
</dbReference>
<dbReference type="PROSITE" id="PS50110">
    <property type="entry name" value="RESPONSE_REGULATORY"/>
    <property type="match status" value="1"/>
</dbReference>